<sequence length="324" mass="36141">MSDRASAAPGGGGATVVTSQKVREGRGDEYERWQEKTNRVVRDFDGFEGTEMYPPGPAGEREWVVVFRFSRIDQLTAWLDSGARRDLLAEGRPLLEGAPTQEVLAGAASAPPREAVTAVVSHDVRPGREQDFERWQDKVLKAQEKFPGFMGSELFKPVEGIQEHWVVIFRFDNRQHLEDWLGSDSRAELLQEGDDYFFSYDVRKVGTAFSGWFRFGEGTEEGVPPNWKQAMCVVLALYPTVMVLNLTVGHEFGVLGISTSVGLFLSNVLSVSILTWVLMPLVNRALAFWLLPSRSRSLRTHVAGAAVVVLCWLIFIAVFSLTTN</sequence>
<feature type="transmembrane region" description="Helical" evidence="2">
    <location>
        <begin position="230"/>
        <end position="248"/>
    </location>
</feature>
<organism evidence="4 5">
    <name type="scientific">Streptomyces mirabilis</name>
    <dbReference type="NCBI Taxonomy" id="68239"/>
    <lineage>
        <taxon>Bacteria</taxon>
        <taxon>Bacillati</taxon>
        <taxon>Actinomycetota</taxon>
        <taxon>Actinomycetes</taxon>
        <taxon>Kitasatosporales</taxon>
        <taxon>Streptomycetaceae</taxon>
        <taxon>Streptomyces</taxon>
    </lineage>
</organism>
<reference evidence="4 5" key="1">
    <citation type="submission" date="2023-02" db="EMBL/GenBank/DDBJ databases">
        <authorList>
            <person name="Maleckis M."/>
        </authorList>
    </citation>
    <scope>NUCLEOTIDE SEQUENCE [LARGE SCALE GENOMIC DNA]</scope>
    <source>
        <strain evidence="4 5">P8-A2</strain>
    </source>
</reference>
<dbReference type="Proteomes" id="UP001257627">
    <property type="component" value="Unassembled WGS sequence"/>
</dbReference>
<evidence type="ECO:0000256" key="1">
    <source>
        <dbReference type="SAM" id="MobiDB-lite"/>
    </source>
</evidence>
<feature type="transmembrane region" description="Helical" evidence="2">
    <location>
        <begin position="268"/>
        <end position="290"/>
    </location>
</feature>
<comment type="caution">
    <text evidence="4">The sequence shown here is derived from an EMBL/GenBank/DDBJ whole genome shotgun (WGS) entry which is preliminary data.</text>
</comment>
<feature type="domain" description="ABM" evidence="3">
    <location>
        <begin position="14"/>
        <end position="103"/>
    </location>
</feature>
<evidence type="ECO:0000259" key="3">
    <source>
        <dbReference type="PROSITE" id="PS51725"/>
    </source>
</evidence>
<evidence type="ECO:0000313" key="5">
    <source>
        <dbReference type="Proteomes" id="UP001257627"/>
    </source>
</evidence>
<keyword evidence="2" id="KW-0812">Transmembrane</keyword>
<dbReference type="EMBL" id="JARAKF010000001">
    <property type="protein sequence ID" value="MDU8996739.1"/>
    <property type="molecule type" value="Genomic_DNA"/>
</dbReference>
<proteinExistence type="predicted"/>
<gene>
    <name evidence="4" type="ORF">PU648_31190</name>
</gene>
<keyword evidence="4" id="KW-0503">Monooxygenase</keyword>
<name>A0ABU3US31_9ACTN</name>
<keyword evidence="4" id="KW-0560">Oxidoreductase</keyword>
<dbReference type="Gene3D" id="3.30.70.100">
    <property type="match status" value="2"/>
</dbReference>
<evidence type="ECO:0000313" key="4">
    <source>
        <dbReference type="EMBL" id="MDU8996739.1"/>
    </source>
</evidence>
<feature type="domain" description="ABM" evidence="3">
    <location>
        <begin position="116"/>
        <end position="206"/>
    </location>
</feature>
<dbReference type="InterPro" id="IPR007138">
    <property type="entry name" value="ABM_dom"/>
</dbReference>
<keyword evidence="2" id="KW-1133">Transmembrane helix</keyword>
<dbReference type="SUPFAM" id="SSF54909">
    <property type="entry name" value="Dimeric alpha+beta barrel"/>
    <property type="match status" value="2"/>
</dbReference>
<evidence type="ECO:0000256" key="2">
    <source>
        <dbReference type="SAM" id="Phobius"/>
    </source>
</evidence>
<dbReference type="GO" id="GO:0004497">
    <property type="term" value="F:monooxygenase activity"/>
    <property type="evidence" value="ECO:0007669"/>
    <property type="project" value="UniProtKB-KW"/>
</dbReference>
<feature type="region of interest" description="Disordered" evidence="1">
    <location>
        <begin position="1"/>
        <end position="29"/>
    </location>
</feature>
<dbReference type="PANTHER" id="PTHR40057">
    <property type="entry name" value="SLR1162 PROTEIN"/>
    <property type="match status" value="1"/>
</dbReference>
<dbReference type="PROSITE" id="PS51725">
    <property type="entry name" value="ABM"/>
    <property type="match status" value="2"/>
</dbReference>
<dbReference type="PANTHER" id="PTHR40057:SF1">
    <property type="entry name" value="SLR1162 PROTEIN"/>
    <property type="match status" value="1"/>
</dbReference>
<dbReference type="InterPro" id="IPR038762">
    <property type="entry name" value="ABM_predict"/>
</dbReference>
<feature type="transmembrane region" description="Helical" evidence="2">
    <location>
        <begin position="302"/>
        <end position="321"/>
    </location>
</feature>
<dbReference type="InterPro" id="IPR011008">
    <property type="entry name" value="Dimeric_a/b-barrel"/>
</dbReference>
<keyword evidence="5" id="KW-1185">Reference proteome</keyword>
<protein>
    <submittedName>
        <fullName evidence="4">Antibiotic biosynthesis monooxygenase</fullName>
    </submittedName>
</protein>
<dbReference type="Pfam" id="PF03992">
    <property type="entry name" value="ABM"/>
    <property type="match status" value="1"/>
</dbReference>
<dbReference type="RefSeq" id="WP_097285065.1">
    <property type="nucleotide sequence ID" value="NZ_CP107955.1"/>
</dbReference>
<accession>A0ABU3US31</accession>
<keyword evidence="2" id="KW-0472">Membrane</keyword>